<organism evidence="1 2">
    <name type="scientific">Roseovarius gaetbuli</name>
    <dbReference type="NCBI Taxonomy" id="1356575"/>
    <lineage>
        <taxon>Bacteria</taxon>
        <taxon>Pseudomonadati</taxon>
        <taxon>Pseudomonadota</taxon>
        <taxon>Alphaproteobacteria</taxon>
        <taxon>Rhodobacterales</taxon>
        <taxon>Roseobacteraceae</taxon>
        <taxon>Roseovarius</taxon>
    </lineage>
</organism>
<gene>
    <name evidence="1" type="ORF">ROG8370_03645</name>
</gene>
<evidence type="ECO:0000313" key="2">
    <source>
        <dbReference type="Proteomes" id="UP000194012"/>
    </source>
</evidence>
<protein>
    <submittedName>
        <fullName evidence="1">Uncharacterized protein</fullName>
    </submittedName>
</protein>
<reference evidence="2" key="1">
    <citation type="submission" date="2017-03" db="EMBL/GenBank/DDBJ databases">
        <authorList>
            <person name="Rodrigo-Torres L."/>
            <person name="Arahal R.D."/>
            <person name="Lucena T."/>
        </authorList>
    </citation>
    <scope>NUCLEOTIDE SEQUENCE [LARGE SCALE GENOMIC DNA]</scope>
    <source>
        <strain evidence="2">CECT 8370</strain>
    </source>
</reference>
<name>A0A1X7AAC9_9RHOB</name>
<dbReference type="AlphaFoldDB" id="A0A1X7AAC9"/>
<proteinExistence type="predicted"/>
<sequence>MSLSNSPDLPEAAFSDTAWVDVIQAMDRTYSELVTLSGKAGASEHRA</sequence>
<accession>A0A1X7AAC9</accession>
<evidence type="ECO:0000313" key="1">
    <source>
        <dbReference type="EMBL" id="SLN74076.1"/>
    </source>
</evidence>
<dbReference type="Proteomes" id="UP000194012">
    <property type="component" value="Unassembled WGS sequence"/>
</dbReference>
<dbReference type="RefSeq" id="WP_245827493.1">
    <property type="nucleotide sequence ID" value="NZ_FWFJ01000059.1"/>
</dbReference>
<keyword evidence="2" id="KW-1185">Reference proteome</keyword>
<dbReference type="EMBL" id="FWFJ01000059">
    <property type="protein sequence ID" value="SLN74076.1"/>
    <property type="molecule type" value="Genomic_DNA"/>
</dbReference>